<keyword evidence="2" id="KW-0723">Serine/threonine-protein kinase</keyword>
<dbReference type="CDD" id="cd11622">
    <property type="entry name" value="HR1_PKN_1"/>
    <property type="match status" value="1"/>
</dbReference>
<feature type="binding site" evidence="12">
    <location>
        <position position="692"/>
    </location>
    <ligand>
        <name>ATP</name>
        <dbReference type="ChEBI" id="CHEBI:30616"/>
    </ligand>
</feature>
<evidence type="ECO:0000256" key="1">
    <source>
        <dbReference type="ARBA" id="ARBA00012513"/>
    </source>
</evidence>
<protein>
    <recommendedName>
        <fullName evidence="1">non-specific serine/threonine protein kinase</fullName>
        <ecNumber evidence="1">2.7.11.1</ecNumber>
    </recommendedName>
</protein>
<evidence type="ECO:0000259" key="16">
    <source>
        <dbReference type="PROSITE" id="PS51860"/>
    </source>
</evidence>
<dbReference type="InterPro" id="IPR011009">
    <property type="entry name" value="Kinase-like_dom_sf"/>
</dbReference>
<evidence type="ECO:0000256" key="6">
    <source>
        <dbReference type="ARBA" id="ARBA00022777"/>
    </source>
</evidence>
<sequence length="948" mass="107186">MTSEFGHARYTLRMQQHTDGTQSEDMKDLREKYGFAADMDEENLQEKLKETREHLKREIRKELKIKEGAENLKKATSDKKSLANVKTMVNKANSKLFDLQQELQQLNNHILLADKRDSSVGLYADPHNGSMSDELSNQLAADVMDEGQQEDPNEQRMVSLQKQLDIEMKVKQGAENMLSMYAQTRDKKLLVEAQQMLEDARTKIEMVRMQMLRVQQAGKHQQNSASTAGVDNNSQERVKKANSKKVDLRVEEIRHRLHIESAAQNNLAASNQKLELLKISLDEMIEELPTDSLLRSELKEELDAANGDCIHRLSNVQPMGGLSQSSLHHTNRLARPAALTGKLEIRLMGCQGLLENIPNRTRKDSKSYPVLSPGESRTFPRSSSAKSYSLKQKERSSEISACLKIDNQLVGQTPFKGCSQQCWDTRMSIDLDRARELEINVFWKDYSSEATVEYSKPAPAVTPTPAPTPAPAASSTPTTHDIAPSPVGGANIASSTVPIPADRHTDRLVDREIPVLPPKQSKQEVMSHIALQPTPKLDEIENELRELDFLPSASNSRESRLKGDTQTDEETSYTRPHPVPVPSERTHSIQNSTASADKSHTQPPKPAPRPSIRLKKEATHPQPDVVPVVVQPTPPTEVPARRRVEAPSPPPQLHHKQLGMHDFRPIAVLGRGHFGKVLLCEYKETRATYAIKALKKGDIIAREEVDSLLAEKRIFEVANSVRHPFLVNLFACFQTEQHVCFVMEYACGGDLMLHIHNDVFSETRSVFYAGCVVLGLQFLHEHSIVYRYLGYILYSNGYLGYILCIEFLAPEVLTETSYTRAVDWWGLGVLIFEMLVGESPFPGEDEEEVFDSIVNEEVRYPRFLSTESIAIMRRLLRKNPDKRLGSHERDAEDIKRQAFFKRSSMDVSNFDEEFTSEQPILTPPKEPRPISALDQKQFEGFEYCSNWD</sequence>
<dbReference type="Proteomes" id="UP000593567">
    <property type="component" value="Unassembled WGS sequence"/>
</dbReference>
<dbReference type="SUPFAM" id="SSF46585">
    <property type="entry name" value="HR1 repeat"/>
    <property type="match status" value="3"/>
</dbReference>
<dbReference type="OrthoDB" id="63267at2759"/>
<dbReference type="SMART" id="SM00742">
    <property type="entry name" value="Hr1"/>
    <property type="match status" value="3"/>
</dbReference>
<proteinExistence type="predicted"/>
<keyword evidence="8 11" id="KW-0175">Coiled coil</keyword>
<dbReference type="InterPro" id="IPR017892">
    <property type="entry name" value="Pkinase_C"/>
</dbReference>
<evidence type="ECO:0000256" key="9">
    <source>
        <dbReference type="ARBA" id="ARBA00047899"/>
    </source>
</evidence>
<dbReference type="Gene3D" id="1.10.510.10">
    <property type="entry name" value="Transferase(Phosphotransferase) domain 1"/>
    <property type="match status" value="2"/>
</dbReference>
<evidence type="ECO:0000256" key="11">
    <source>
        <dbReference type="PROSITE-ProRule" id="PRU01207"/>
    </source>
</evidence>
<feature type="coiled-coil region" evidence="13">
    <location>
        <begin position="41"/>
        <end position="116"/>
    </location>
</feature>
<dbReference type="PANTHER" id="PTHR24356:SF210">
    <property type="entry name" value="SERINE_THREONINE-PROTEIN KINASE N"/>
    <property type="match status" value="1"/>
</dbReference>
<evidence type="ECO:0000256" key="2">
    <source>
        <dbReference type="ARBA" id="ARBA00022527"/>
    </source>
</evidence>
<gene>
    <name evidence="17" type="ORF">EB796_005222</name>
</gene>
<keyword evidence="6" id="KW-0418">Kinase</keyword>
<evidence type="ECO:0000256" key="7">
    <source>
        <dbReference type="ARBA" id="ARBA00022840"/>
    </source>
</evidence>
<feature type="compositionally biased region" description="Polar residues" evidence="14">
    <location>
        <begin position="379"/>
        <end position="390"/>
    </location>
</feature>
<feature type="compositionally biased region" description="Polar residues" evidence="14">
    <location>
        <begin position="219"/>
        <end position="233"/>
    </location>
</feature>
<dbReference type="InterPro" id="IPR037313">
    <property type="entry name" value="PKN_HR1_1"/>
</dbReference>
<keyword evidence="3" id="KW-0808">Transferase</keyword>
<evidence type="ECO:0000256" key="10">
    <source>
        <dbReference type="ARBA" id="ARBA00048679"/>
    </source>
</evidence>
<feature type="region of interest" description="Disordered" evidence="14">
    <location>
        <begin position="1"/>
        <end position="25"/>
    </location>
</feature>
<dbReference type="Gene3D" id="3.30.200.20">
    <property type="entry name" value="Phosphorylase Kinase, domain 1"/>
    <property type="match status" value="2"/>
</dbReference>
<keyword evidence="18" id="KW-1185">Reference proteome</keyword>
<dbReference type="FunFam" id="3.30.200.20:FF:000058">
    <property type="entry name" value="Putative serine/threonine-protein kinase N2"/>
    <property type="match status" value="1"/>
</dbReference>
<dbReference type="InterPro" id="IPR011072">
    <property type="entry name" value="HR1_rho-bd"/>
</dbReference>
<dbReference type="InterPro" id="IPR050236">
    <property type="entry name" value="Ser_Thr_kinase_AGC"/>
</dbReference>
<feature type="region of interest" description="Disordered" evidence="14">
    <location>
        <begin position="457"/>
        <end position="509"/>
    </location>
</feature>
<evidence type="ECO:0000256" key="13">
    <source>
        <dbReference type="SAM" id="Coils"/>
    </source>
</evidence>
<evidence type="ECO:0000313" key="17">
    <source>
        <dbReference type="EMBL" id="KAF6036463.1"/>
    </source>
</evidence>
<dbReference type="InterPro" id="IPR000719">
    <property type="entry name" value="Prot_kinase_dom"/>
</dbReference>
<dbReference type="PROSITE" id="PS00107">
    <property type="entry name" value="PROTEIN_KINASE_ATP"/>
    <property type="match status" value="1"/>
</dbReference>
<evidence type="ECO:0000313" key="18">
    <source>
        <dbReference type="Proteomes" id="UP000593567"/>
    </source>
</evidence>
<feature type="compositionally biased region" description="Basic and acidic residues" evidence="14">
    <location>
        <begin position="234"/>
        <end position="243"/>
    </location>
</feature>
<evidence type="ECO:0000256" key="14">
    <source>
        <dbReference type="SAM" id="MobiDB-lite"/>
    </source>
</evidence>
<feature type="region of interest" description="Disordered" evidence="14">
    <location>
        <begin position="913"/>
        <end position="932"/>
    </location>
</feature>
<keyword evidence="4" id="KW-0677">Repeat</keyword>
<dbReference type="GO" id="GO:0004674">
    <property type="term" value="F:protein serine/threonine kinase activity"/>
    <property type="evidence" value="ECO:0007669"/>
    <property type="project" value="UniProtKB-KW"/>
</dbReference>
<dbReference type="GO" id="GO:0031267">
    <property type="term" value="F:small GTPase binding"/>
    <property type="evidence" value="ECO:0007669"/>
    <property type="project" value="InterPro"/>
</dbReference>
<accession>A0A7J7KE43</accession>
<dbReference type="Pfam" id="PF02185">
    <property type="entry name" value="HR1"/>
    <property type="match status" value="2"/>
</dbReference>
<comment type="catalytic activity">
    <reaction evidence="10">
        <text>L-seryl-[protein] + ATP = O-phospho-L-seryl-[protein] + ADP + H(+)</text>
        <dbReference type="Rhea" id="RHEA:17989"/>
        <dbReference type="Rhea" id="RHEA-COMP:9863"/>
        <dbReference type="Rhea" id="RHEA-COMP:11604"/>
        <dbReference type="ChEBI" id="CHEBI:15378"/>
        <dbReference type="ChEBI" id="CHEBI:29999"/>
        <dbReference type="ChEBI" id="CHEBI:30616"/>
        <dbReference type="ChEBI" id="CHEBI:83421"/>
        <dbReference type="ChEBI" id="CHEBI:456216"/>
        <dbReference type="EC" id="2.7.11.1"/>
    </reaction>
</comment>
<organism evidence="17 18">
    <name type="scientific">Bugula neritina</name>
    <name type="common">Brown bryozoan</name>
    <name type="synonym">Sertularia neritina</name>
    <dbReference type="NCBI Taxonomy" id="10212"/>
    <lineage>
        <taxon>Eukaryota</taxon>
        <taxon>Metazoa</taxon>
        <taxon>Spiralia</taxon>
        <taxon>Lophotrochozoa</taxon>
        <taxon>Bryozoa</taxon>
        <taxon>Gymnolaemata</taxon>
        <taxon>Cheilostomatida</taxon>
        <taxon>Flustrina</taxon>
        <taxon>Buguloidea</taxon>
        <taxon>Bugulidae</taxon>
        <taxon>Bugula</taxon>
    </lineage>
</organism>
<dbReference type="EMBL" id="VXIV02000717">
    <property type="protein sequence ID" value="KAF6036463.1"/>
    <property type="molecule type" value="Genomic_DNA"/>
</dbReference>
<feature type="region of interest" description="Disordered" evidence="14">
    <location>
        <begin position="219"/>
        <end position="243"/>
    </location>
</feature>
<dbReference type="EC" id="2.7.11.1" evidence="1"/>
<dbReference type="CDD" id="cd11623">
    <property type="entry name" value="HR1_PKN_2"/>
    <property type="match status" value="1"/>
</dbReference>
<feature type="region of interest" description="Disordered" evidence="14">
    <location>
        <begin position="548"/>
        <end position="656"/>
    </location>
</feature>
<comment type="caution">
    <text evidence="17">The sequence shown here is derived from an EMBL/GenBank/DDBJ whole genome shotgun (WGS) entry which is preliminary data.</text>
</comment>
<feature type="domain" description="REM-1" evidence="16">
    <location>
        <begin position="143"/>
        <end position="220"/>
    </location>
</feature>
<evidence type="ECO:0000256" key="8">
    <source>
        <dbReference type="ARBA" id="ARBA00023054"/>
    </source>
</evidence>
<comment type="catalytic activity">
    <reaction evidence="9">
        <text>L-threonyl-[protein] + ATP = O-phospho-L-threonyl-[protein] + ADP + H(+)</text>
        <dbReference type="Rhea" id="RHEA:46608"/>
        <dbReference type="Rhea" id="RHEA-COMP:11060"/>
        <dbReference type="Rhea" id="RHEA-COMP:11605"/>
        <dbReference type="ChEBI" id="CHEBI:15378"/>
        <dbReference type="ChEBI" id="CHEBI:30013"/>
        <dbReference type="ChEBI" id="CHEBI:30616"/>
        <dbReference type="ChEBI" id="CHEBI:61977"/>
        <dbReference type="ChEBI" id="CHEBI:456216"/>
        <dbReference type="EC" id="2.7.11.1"/>
    </reaction>
</comment>
<dbReference type="Pfam" id="PF00433">
    <property type="entry name" value="Pkinase_C"/>
    <property type="match status" value="1"/>
</dbReference>
<dbReference type="AlphaFoldDB" id="A0A7J7KE43"/>
<keyword evidence="7 12" id="KW-0067">ATP-binding</keyword>
<feature type="compositionally biased region" description="Pro residues" evidence="14">
    <location>
        <begin position="460"/>
        <end position="470"/>
    </location>
</feature>
<dbReference type="Pfam" id="PF00069">
    <property type="entry name" value="Pkinase"/>
    <property type="match status" value="2"/>
</dbReference>
<dbReference type="GO" id="GO:0015630">
    <property type="term" value="C:microtubule cytoskeleton"/>
    <property type="evidence" value="ECO:0007669"/>
    <property type="project" value="UniProtKB-ARBA"/>
</dbReference>
<evidence type="ECO:0000256" key="4">
    <source>
        <dbReference type="ARBA" id="ARBA00022737"/>
    </source>
</evidence>
<dbReference type="SUPFAM" id="SSF56112">
    <property type="entry name" value="Protein kinase-like (PK-like)"/>
    <property type="match status" value="1"/>
</dbReference>
<feature type="domain" description="Protein kinase" evidence="15">
    <location>
        <begin position="663"/>
        <end position="900"/>
    </location>
</feature>
<dbReference type="PROSITE" id="PS51860">
    <property type="entry name" value="REM_1"/>
    <property type="match status" value="2"/>
</dbReference>
<dbReference type="InterPro" id="IPR036274">
    <property type="entry name" value="HR1_rpt_sf"/>
</dbReference>
<dbReference type="PROSITE" id="PS50011">
    <property type="entry name" value="PROTEIN_KINASE_DOM"/>
    <property type="match status" value="1"/>
</dbReference>
<evidence type="ECO:0000256" key="12">
    <source>
        <dbReference type="PROSITE-ProRule" id="PRU10141"/>
    </source>
</evidence>
<keyword evidence="5 12" id="KW-0547">Nucleotide-binding</keyword>
<evidence type="ECO:0000259" key="15">
    <source>
        <dbReference type="PROSITE" id="PS50011"/>
    </source>
</evidence>
<dbReference type="InterPro" id="IPR017441">
    <property type="entry name" value="Protein_kinase_ATP_BS"/>
</dbReference>
<dbReference type="Gene3D" id="1.10.287.160">
    <property type="entry name" value="HR1 repeat"/>
    <property type="match status" value="2"/>
</dbReference>
<evidence type="ECO:0000256" key="5">
    <source>
        <dbReference type="ARBA" id="ARBA00022741"/>
    </source>
</evidence>
<feature type="compositionally biased region" description="Low complexity" evidence="14">
    <location>
        <begin position="621"/>
        <end position="631"/>
    </location>
</feature>
<dbReference type="GO" id="GO:0035556">
    <property type="term" value="P:intracellular signal transduction"/>
    <property type="evidence" value="ECO:0007669"/>
    <property type="project" value="TreeGrafter"/>
</dbReference>
<feature type="domain" description="REM-1" evidence="16">
    <location>
        <begin position="38"/>
        <end position="112"/>
    </location>
</feature>
<dbReference type="GO" id="GO:0005524">
    <property type="term" value="F:ATP binding"/>
    <property type="evidence" value="ECO:0007669"/>
    <property type="project" value="UniProtKB-UniRule"/>
</dbReference>
<name>A0A7J7KE43_BUGNE</name>
<dbReference type="PANTHER" id="PTHR24356">
    <property type="entry name" value="SERINE/THREONINE-PROTEIN KINASE"/>
    <property type="match status" value="1"/>
</dbReference>
<evidence type="ECO:0000256" key="3">
    <source>
        <dbReference type="ARBA" id="ARBA00022679"/>
    </source>
</evidence>
<feature type="region of interest" description="Disordered" evidence="14">
    <location>
        <begin position="361"/>
        <end position="392"/>
    </location>
</feature>
<reference evidence="17" key="1">
    <citation type="submission" date="2020-06" db="EMBL/GenBank/DDBJ databases">
        <title>Draft genome of Bugula neritina, a colonial animal packing powerful symbionts and potential medicines.</title>
        <authorList>
            <person name="Rayko M."/>
        </authorList>
    </citation>
    <scope>NUCLEOTIDE SEQUENCE [LARGE SCALE GENOMIC DNA]</scope>
    <source>
        <strain evidence="17">Kwan_BN1</strain>
    </source>
</reference>
<feature type="compositionally biased region" description="Polar residues" evidence="14">
    <location>
        <begin position="13"/>
        <end position="23"/>
    </location>
</feature>